<evidence type="ECO:0000313" key="2">
    <source>
        <dbReference type="Proteomes" id="UP000054653"/>
    </source>
</evidence>
<reference evidence="1 2" key="1">
    <citation type="submission" date="2015-01" db="EMBL/GenBank/DDBJ databases">
        <title>Evolution of Trichinella species and genotypes.</title>
        <authorList>
            <person name="Korhonen P.K."/>
            <person name="Edoardo P."/>
            <person name="Giuseppe L.R."/>
            <person name="Gasser R.B."/>
        </authorList>
    </citation>
    <scope>NUCLEOTIDE SEQUENCE [LARGE SCALE GENOMIC DNA]</scope>
    <source>
        <strain evidence="1">ISS120</strain>
    </source>
</reference>
<gene>
    <name evidence="1" type="ORF">T03_10400</name>
</gene>
<protein>
    <submittedName>
        <fullName evidence="1">Uncharacterized protein</fullName>
    </submittedName>
</protein>
<proteinExistence type="predicted"/>
<name>A0A0V1CAY7_TRIBR</name>
<accession>A0A0V1CAY7</accession>
<evidence type="ECO:0000313" key="1">
    <source>
        <dbReference type="EMBL" id="KRY46391.1"/>
    </source>
</evidence>
<comment type="caution">
    <text evidence="1">The sequence shown here is derived from an EMBL/GenBank/DDBJ whole genome shotgun (WGS) entry which is preliminary data.</text>
</comment>
<sequence length="96" mass="10768">MLQDSFKCYSELMLKESAPAILEEQPLMLKQWLIGIYCSSLQHEKACMRSILVDARPCNEPSAVADGAASVSELTRLSSRLRKPFVQARDYFADIG</sequence>
<dbReference type="Proteomes" id="UP000054653">
    <property type="component" value="Unassembled WGS sequence"/>
</dbReference>
<dbReference type="EMBL" id="JYDI01000290">
    <property type="protein sequence ID" value="KRY46391.1"/>
    <property type="molecule type" value="Genomic_DNA"/>
</dbReference>
<organism evidence="1 2">
    <name type="scientific">Trichinella britovi</name>
    <name type="common">Parasitic roundworm</name>
    <dbReference type="NCBI Taxonomy" id="45882"/>
    <lineage>
        <taxon>Eukaryota</taxon>
        <taxon>Metazoa</taxon>
        <taxon>Ecdysozoa</taxon>
        <taxon>Nematoda</taxon>
        <taxon>Enoplea</taxon>
        <taxon>Dorylaimia</taxon>
        <taxon>Trichinellida</taxon>
        <taxon>Trichinellidae</taxon>
        <taxon>Trichinella</taxon>
    </lineage>
</organism>
<dbReference type="AlphaFoldDB" id="A0A0V1CAY7"/>
<keyword evidence="2" id="KW-1185">Reference proteome</keyword>